<dbReference type="PANTHER" id="PTHR42690:SF1">
    <property type="entry name" value="THREONINE SYNTHASE-LIKE 2"/>
    <property type="match status" value="1"/>
</dbReference>
<dbReference type="InterPro" id="IPR036052">
    <property type="entry name" value="TrpB-like_PALP_sf"/>
</dbReference>
<proteinExistence type="inferred from homology"/>
<dbReference type="InterPro" id="IPR037158">
    <property type="entry name" value="Thr_synth_N_sf"/>
</dbReference>
<dbReference type="Pfam" id="PF24857">
    <property type="entry name" value="THR4_C"/>
    <property type="match status" value="1"/>
</dbReference>
<dbReference type="Pfam" id="PF14821">
    <property type="entry name" value="Thr_synth_N"/>
    <property type="match status" value="1"/>
</dbReference>
<organism evidence="7">
    <name type="scientific">marine metagenome</name>
    <dbReference type="NCBI Taxonomy" id="408172"/>
    <lineage>
        <taxon>unclassified sequences</taxon>
        <taxon>metagenomes</taxon>
        <taxon>ecological metagenomes</taxon>
    </lineage>
</organism>
<comment type="similarity">
    <text evidence="2">Belongs to the threonine synthase family.</text>
</comment>
<evidence type="ECO:0000259" key="6">
    <source>
        <dbReference type="Pfam" id="PF14821"/>
    </source>
</evidence>
<gene>
    <name evidence="7" type="ORF">METZ01_LOCUS135903</name>
</gene>
<dbReference type="InterPro" id="IPR029144">
    <property type="entry name" value="Thr_synth_N"/>
</dbReference>
<keyword evidence="3" id="KW-0663">Pyridoxal phosphate</keyword>
<dbReference type="InterPro" id="IPR004450">
    <property type="entry name" value="Thr_synthase-like"/>
</dbReference>
<evidence type="ECO:0000256" key="1">
    <source>
        <dbReference type="ARBA" id="ARBA00001933"/>
    </source>
</evidence>
<dbReference type="NCBIfam" id="TIGR00260">
    <property type="entry name" value="thrC"/>
    <property type="match status" value="1"/>
</dbReference>
<evidence type="ECO:0000256" key="3">
    <source>
        <dbReference type="ARBA" id="ARBA00022898"/>
    </source>
</evidence>
<reference evidence="7" key="1">
    <citation type="submission" date="2018-05" db="EMBL/GenBank/DDBJ databases">
        <authorList>
            <person name="Lanie J.A."/>
            <person name="Ng W.-L."/>
            <person name="Kazmierczak K.M."/>
            <person name="Andrzejewski T.M."/>
            <person name="Davidsen T.M."/>
            <person name="Wayne K.J."/>
            <person name="Tettelin H."/>
            <person name="Glass J.I."/>
            <person name="Rusch D."/>
            <person name="Podicherti R."/>
            <person name="Tsui H.-C.T."/>
            <person name="Winkler M.E."/>
        </authorList>
    </citation>
    <scope>NUCLEOTIDE SEQUENCE</scope>
</reference>
<protein>
    <recommendedName>
        <fullName evidence="8">Threonine synthase</fullName>
    </recommendedName>
</protein>
<keyword evidence="4" id="KW-0456">Lyase</keyword>
<dbReference type="CDD" id="cd01560">
    <property type="entry name" value="Thr-synth_2"/>
    <property type="match status" value="1"/>
</dbReference>
<sequence>MFLPFAWPSISIENLRGKNYQEIAHAVISPFVQEDISEEDLGLIVNKTYQSFNHKNIAPLVNIEKNKYILELFYGPTLAFKDYALQFLGNLFSHVLRNSNRKITVLGATSGDTGSAAINAFKGKNDIQVFILHPYQMVSEVQRRQMTTVEEKNVHNIAVKGTFDDCQKIVKKLFLDNELQLKTSLTAVNSINWARLIAQAVYYFWAYIQLNQEKVNFIVPSGNFGNVFSARIAKFMGLPIDRLHVVTNENDILHRTISEGKMKINSVKKTHSPSMDIQISSNFERQLFESTKRDSDMVQKIMQSFAETGEQVLPDQIIQDMQLIYTTHSVSNSQTLETIKYYNEHYDYLADPHTATGLYVLERMSNDQPTISLACADPGKFGNAIKEATGSLPHSRPELENIFDQNEKMTILDNDTDLIKLHILELI</sequence>
<name>A0A381Z1G8_9ZZZZ</name>
<dbReference type="Gene3D" id="3.90.1380.10">
    <property type="entry name" value="Threonine synthase, N-terminal domain"/>
    <property type="match status" value="1"/>
</dbReference>
<dbReference type="InterPro" id="IPR051166">
    <property type="entry name" value="Threonine_Synthase"/>
</dbReference>
<evidence type="ECO:0000256" key="4">
    <source>
        <dbReference type="ARBA" id="ARBA00023239"/>
    </source>
</evidence>
<evidence type="ECO:0000259" key="5">
    <source>
        <dbReference type="Pfam" id="PF00291"/>
    </source>
</evidence>
<dbReference type="InterPro" id="IPR001926">
    <property type="entry name" value="TrpB-like_PALP"/>
</dbReference>
<feature type="domain" description="Tryptophan synthase beta chain-like PALP" evidence="5">
    <location>
        <begin position="73"/>
        <end position="295"/>
    </location>
</feature>
<evidence type="ECO:0008006" key="8">
    <source>
        <dbReference type="Google" id="ProtNLM"/>
    </source>
</evidence>
<dbReference type="GO" id="GO:0016829">
    <property type="term" value="F:lyase activity"/>
    <property type="evidence" value="ECO:0007669"/>
    <property type="project" value="UniProtKB-KW"/>
</dbReference>
<evidence type="ECO:0000256" key="2">
    <source>
        <dbReference type="ARBA" id="ARBA00005517"/>
    </source>
</evidence>
<evidence type="ECO:0000313" key="7">
    <source>
        <dbReference type="EMBL" id="SVA83049.1"/>
    </source>
</evidence>
<dbReference type="SUPFAM" id="SSF53686">
    <property type="entry name" value="Tryptophan synthase beta subunit-like PLP-dependent enzymes"/>
    <property type="match status" value="1"/>
</dbReference>
<dbReference type="Pfam" id="PF00291">
    <property type="entry name" value="PALP"/>
    <property type="match status" value="1"/>
</dbReference>
<dbReference type="AlphaFoldDB" id="A0A381Z1G8"/>
<comment type="cofactor">
    <cofactor evidence="1">
        <name>pyridoxal 5'-phosphate</name>
        <dbReference type="ChEBI" id="CHEBI:597326"/>
    </cofactor>
</comment>
<feature type="domain" description="Threonine synthase N-terminal" evidence="6">
    <location>
        <begin position="2"/>
        <end position="49"/>
    </location>
</feature>
<accession>A0A381Z1G8</accession>
<dbReference type="EMBL" id="UINC01019592">
    <property type="protein sequence ID" value="SVA83049.1"/>
    <property type="molecule type" value="Genomic_DNA"/>
</dbReference>
<dbReference type="Gene3D" id="3.40.50.1100">
    <property type="match status" value="2"/>
</dbReference>
<dbReference type="PANTHER" id="PTHR42690">
    <property type="entry name" value="THREONINE SYNTHASE FAMILY MEMBER"/>
    <property type="match status" value="1"/>
</dbReference>